<keyword evidence="3" id="KW-1185">Reference proteome</keyword>
<dbReference type="AlphaFoldDB" id="A0A3E2B247"/>
<dbReference type="Pfam" id="PF07561">
    <property type="entry name" value="DUF1540"/>
    <property type="match status" value="1"/>
</dbReference>
<organism evidence="2 3">
    <name type="scientific">Evtepia gabavorous</name>
    <dbReference type="NCBI Taxonomy" id="2211183"/>
    <lineage>
        <taxon>Bacteria</taxon>
        <taxon>Bacillati</taxon>
        <taxon>Bacillota</taxon>
        <taxon>Clostridia</taxon>
        <taxon>Eubacteriales</taxon>
        <taxon>Evtepia</taxon>
    </lineage>
</organism>
<comment type="caution">
    <text evidence="2">The sequence shown here is derived from an EMBL/GenBank/DDBJ whole genome shotgun (WGS) entry which is preliminary data.</text>
</comment>
<sequence length="58" mass="6097">MNANNSIKCSVSSCTHHNSAKSVCSLSSIQVGCCGPTTKECACTECASYEMSKQKNGF</sequence>
<feature type="domain" description="DUF1540" evidence="1">
    <location>
        <begin position="7"/>
        <end position="49"/>
    </location>
</feature>
<accession>A0A3E2B247</accession>
<dbReference type="Proteomes" id="UP000260649">
    <property type="component" value="Unassembled WGS sequence"/>
</dbReference>
<dbReference type="OrthoDB" id="1756089at2"/>
<evidence type="ECO:0000313" key="2">
    <source>
        <dbReference type="EMBL" id="RFT06054.1"/>
    </source>
</evidence>
<protein>
    <submittedName>
        <fullName evidence="2">DUF1540 domain-containing protein</fullName>
    </submittedName>
</protein>
<dbReference type="InterPro" id="IPR011437">
    <property type="entry name" value="DUF1540"/>
</dbReference>
<dbReference type="EMBL" id="QQRQ01000018">
    <property type="protein sequence ID" value="RFT06054.1"/>
    <property type="molecule type" value="Genomic_DNA"/>
</dbReference>
<gene>
    <name evidence="2" type="ORF">DV520_09450</name>
</gene>
<proteinExistence type="predicted"/>
<name>A0A3E2B247_9FIRM</name>
<evidence type="ECO:0000313" key="3">
    <source>
        <dbReference type="Proteomes" id="UP000260649"/>
    </source>
</evidence>
<evidence type="ECO:0000259" key="1">
    <source>
        <dbReference type="Pfam" id="PF07561"/>
    </source>
</evidence>
<reference evidence="2 3" key="1">
    <citation type="submission" date="2018-07" db="EMBL/GenBank/DDBJ databases">
        <title>GABA Modulating Bacteria of the Human Gut Microbiota.</title>
        <authorList>
            <person name="Strandwitz P."/>
            <person name="Kim K.H."/>
            <person name="Terekhova D."/>
            <person name="Liu J.K."/>
            <person name="Sharma A."/>
            <person name="Levering J."/>
            <person name="Mcdonald D."/>
            <person name="Dietrich D."/>
            <person name="Ramadhar T.R."/>
            <person name="Lekbua A."/>
            <person name="Mroue N."/>
            <person name="Liston C."/>
            <person name="Stewart E.J."/>
            <person name="Dubin M.J."/>
            <person name="Zengler K."/>
            <person name="Knight R."/>
            <person name="Gilbert J.A."/>
            <person name="Clardy J."/>
            <person name="Lewis K."/>
        </authorList>
    </citation>
    <scope>NUCLEOTIDE SEQUENCE [LARGE SCALE GENOMIC DNA]</scope>
    <source>
        <strain evidence="2 3">KLE1738</strain>
    </source>
</reference>